<accession>A0A7K4R6N0</accession>
<dbReference type="Proteomes" id="UP000556200">
    <property type="component" value="Unassembled WGS sequence"/>
</dbReference>
<gene>
    <name evidence="1" type="primary">Spata7_0</name>
    <name evidence="1" type="ORF">NEOCIN_R08556</name>
</gene>
<dbReference type="PANTHER" id="PTHR14917">
    <property type="entry name" value="SPERMATOGENESIS-ASSOCIATED PROTEIN 7"/>
    <property type="match status" value="1"/>
</dbReference>
<sequence>REEELLYLTFIEDVTNEILSLGLFSNRVLEQLFECHIEENKHRLDEAKMRHMLDVLKTDLGYGPDSEAEQIHEGCEGFDSLDLQEFDTVEELEFTSKGHRVRKATKSEEFLETMDLSLK</sequence>
<name>A0A7K4R6N0_9TYRA</name>
<dbReference type="GO" id="GO:0045494">
    <property type="term" value="P:photoreceptor cell maintenance"/>
    <property type="evidence" value="ECO:0007669"/>
    <property type="project" value="TreeGrafter"/>
</dbReference>
<keyword evidence="2" id="KW-1185">Reference proteome</keyword>
<dbReference type="GO" id="GO:0120206">
    <property type="term" value="C:photoreceptor distal connecting cilium"/>
    <property type="evidence" value="ECO:0007669"/>
    <property type="project" value="TreeGrafter"/>
</dbReference>
<dbReference type="Pfam" id="PF15244">
    <property type="entry name" value="HSD3"/>
    <property type="match status" value="1"/>
</dbReference>
<organism evidence="1 2">
    <name type="scientific">Neopipo cinnamomea</name>
    <dbReference type="NCBI Taxonomy" id="456388"/>
    <lineage>
        <taxon>Eukaryota</taxon>
        <taxon>Metazoa</taxon>
        <taxon>Chordata</taxon>
        <taxon>Craniata</taxon>
        <taxon>Vertebrata</taxon>
        <taxon>Euteleostomi</taxon>
        <taxon>Archelosauria</taxon>
        <taxon>Archosauria</taxon>
        <taxon>Dinosauria</taxon>
        <taxon>Saurischia</taxon>
        <taxon>Theropoda</taxon>
        <taxon>Coelurosauria</taxon>
        <taxon>Aves</taxon>
        <taxon>Neognathae</taxon>
        <taxon>Neoaves</taxon>
        <taxon>Telluraves</taxon>
        <taxon>Australaves</taxon>
        <taxon>Passeriformes</taxon>
        <taxon>Tyrannidae</taxon>
        <taxon>Neopipo</taxon>
    </lineage>
</organism>
<dbReference type="GO" id="GO:0000226">
    <property type="term" value="P:microtubule cytoskeleton organization"/>
    <property type="evidence" value="ECO:0007669"/>
    <property type="project" value="TreeGrafter"/>
</dbReference>
<dbReference type="GO" id="GO:0036064">
    <property type="term" value="C:ciliary basal body"/>
    <property type="evidence" value="ECO:0007669"/>
    <property type="project" value="TreeGrafter"/>
</dbReference>
<dbReference type="InterPro" id="IPR029357">
    <property type="entry name" value="SPATA7"/>
</dbReference>
<comment type="caution">
    <text evidence="1">The sequence shown here is derived from an EMBL/GenBank/DDBJ whole genome shotgun (WGS) entry which is preliminary data.</text>
</comment>
<feature type="non-terminal residue" evidence="1">
    <location>
        <position position="1"/>
    </location>
</feature>
<feature type="non-terminal residue" evidence="1">
    <location>
        <position position="119"/>
    </location>
</feature>
<reference evidence="1 2" key="1">
    <citation type="submission" date="2019-09" db="EMBL/GenBank/DDBJ databases">
        <title>Bird 10,000 Genomes (B10K) Project - Family phase.</title>
        <authorList>
            <person name="Zhang G."/>
        </authorList>
    </citation>
    <scope>NUCLEOTIDE SEQUENCE [LARGE SCALE GENOMIC DNA]</scope>
    <source>
        <strain evidence="1">B10K-DU-004-15</strain>
        <tissue evidence="1">Mixed tissue sample</tissue>
    </source>
</reference>
<dbReference type="PANTHER" id="PTHR14917:SF2">
    <property type="entry name" value="SPERMATOGENESIS-ASSOCIATED PROTEIN 7"/>
    <property type="match status" value="1"/>
</dbReference>
<protein>
    <submittedName>
        <fullName evidence="1">SPAT7 protein</fullName>
    </submittedName>
</protein>
<evidence type="ECO:0000313" key="2">
    <source>
        <dbReference type="Proteomes" id="UP000556200"/>
    </source>
</evidence>
<proteinExistence type="predicted"/>
<dbReference type="GO" id="GO:0005930">
    <property type="term" value="C:axoneme"/>
    <property type="evidence" value="ECO:0007669"/>
    <property type="project" value="TreeGrafter"/>
</dbReference>
<evidence type="ECO:0000313" key="1">
    <source>
        <dbReference type="EMBL" id="NWQ69001.1"/>
    </source>
</evidence>
<dbReference type="GO" id="GO:0120200">
    <property type="term" value="C:rod photoreceptor outer segment"/>
    <property type="evidence" value="ECO:0007669"/>
    <property type="project" value="TreeGrafter"/>
</dbReference>
<dbReference type="EMBL" id="VYZA01000837">
    <property type="protein sequence ID" value="NWQ69001.1"/>
    <property type="molecule type" value="Genomic_DNA"/>
</dbReference>
<dbReference type="AlphaFoldDB" id="A0A7K4R6N0"/>